<sequence length="531" mass="59630">MKTTRRALMGGAAAVLAAPGIVRSQPRPPANRTLRVILHGDIPTYDPIWTTANMAANHGALVYDTLWGIDEKVTPQPQMVGRWGWSDDKLTLTMELRDGLKWTDGTDVTSRDCVASIRRWAARDGAGQHMMQRVREVTTGDARTIIVKFREPYGIALDAFAKTSTPFCFMMREKEALTDPMQKIETIVGSGPFIMNERETRAGTQYVYDRNPNYVPRSEPASWIAGGKVVHVDRVIILNVPDPQTQIAALQAGEVDFLETPSLDNIPELEADRNIRLAERNPLGDVGWIRLNFLHPPFNNVKARQAVLWAVNQENHLKATFVDPRFYRKCGAYLTCGTPFENDANTEWFTKGPDLERARQLLRESGYKGEPVILLQATNILYMTNSAQILAQELRAVGFNIQMVPMDWSGVVQRRAVKAPPDQGGWNIFLTSADGLSSSNPIWAAAHAATGERGWFGWPSDEKHERLRDAWVAAPDLATRQKIARELQANAWDFVPTVYYGQWKRPMAFRSNTSGWIATPGCVPFWNVRKT</sequence>
<dbReference type="InterPro" id="IPR023765">
    <property type="entry name" value="SBP_5_CS"/>
</dbReference>
<comment type="subcellular location">
    <subcellularLocation>
        <location evidence="1">Periplasm</location>
    </subcellularLocation>
</comment>
<dbReference type="Proteomes" id="UP000694001">
    <property type="component" value="Chromosome"/>
</dbReference>
<name>A0A975YJ19_9PROT</name>
<gene>
    <name evidence="5" type="ORF">KO353_13115</name>
</gene>
<dbReference type="PANTHER" id="PTHR30290:SF38">
    <property type="entry name" value="D,D-DIPEPTIDE-BINDING PERIPLASMIC PROTEIN DDPA-RELATED"/>
    <property type="match status" value="1"/>
</dbReference>
<keyword evidence="6" id="KW-1185">Reference proteome</keyword>
<evidence type="ECO:0000256" key="3">
    <source>
        <dbReference type="ARBA" id="ARBA00022729"/>
    </source>
</evidence>
<dbReference type="InterPro" id="IPR000914">
    <property type="entry name" value="SBP_5_dom"/>
</dbReference>
<dbReference type="CDD" id="cd08502">
    <property type="entry name" value="PBP2_NikA_DppA_OppA_like_16"/>
    <property type="match status" value="1"/>
</dbReference>
<dbReference type="PANTHER" id="PTHR30290">
    <property type="entry name" value="PERIPLASMIC BINDING COMPONENT OF ABC TRANSPORTER"/>
    <property type="match status" value="1"/>
</dbReference>
<feature type="domain" description="Solute-binding protein family 5" evidence="4">
    <location>
        <begin position="74"/>
        <end position="433"/>
    </location>
</feature>
<protein>
    <submittedName>
        <fullName evidence="5">ABC transporter substrate-binding protein</fullName>
    </submittedName>
</protein>
<dbReference type="PROSITE" id="PS01040">
    <property type="entry name" value="SBP_BACTERIAL_5"/>
    <property type="match status" value="1"/>
</dbReference>
<organism evidence="5 6">
    <name type="scientific">Elioraea tepida</name>
    <dbReference type="NCBI Taxonomy" id="2843330"/>
    <lineage>
        <taxon>Bacteria</taxon>
        <taxon>Pseudomonadati</taxon>
        <taxon>Pseudomonadota</taxon>
        <taxon>Alphaproteobacteria</taxon>
        <taxon>Acetobacterales</taxon>
        <taxon>Elioraeaceae</taxon>
        <taxon>Elioraea</taxon>
    </lineage>
</organism>
<dbReference type="PROSITE" id="PS51318">
    <property type="entry name" value="TAT"/>
    <property type="match status" value="1"/>
</dbReference>
<dbReference type="EMBL" id="CP076448">
    <property type="protein sequence ID" value="QXM24189.1"/>
    <property type="molecule type" value="Genomic_DNA"/>
</dbReference>
<evidence type="ECO:0000313" key="6">
    <source>
        <dbReference type="Proteomes" id="UP000694001"/>
    </source>
</evidence>
<comment type="similarity">
    <text evidence="2">Belongs to the bacterial solute-binding protein 5 family.</text>
</comment>
<dbReference type="RefSeq" id="WP_218285184.1">
    <property type="nucleotide sequence ID" value="NZ_CP076448.1"/>
</dbReference>
<evidence type="ECO:0000259" key="4">
    <source>
        <dbReference type="Pfam" id="PF00496"/>
    </source>
</evidence>
<dbReference type="KEGG" id="elio:KO353_13115"/>
<evidence type="ECO:0000256" key="1">
    <source>
        <dbReference type="ARBA" id="ARBA00004418"/>
    </source>
</evidence>
<dbReference type="AlphaFoldDB" id="A0A975YJ19"/>
<dbReference type="InterPro" id="IPR039424">
    <property type="entry name" value="SBP_5"/>
</dbReference>
<dbReference type="InterPro" id="IPR030678">
    <property type="entry name" value="Peptide/Ni-bd"/>
</dbReference>
<dbReference type="Pfam" id="PF00496">
    <property type="entry name" value="SBP_bac_5"/>
    <property type="match status" value="1"/>
</dbReference>
<dbReference type="PIRSF" id="PIRSF002741">
    <property type="entry name" value="MppA"/>
    <property type="match status" value="1"/>
</dbReference>
<reference evidence="5" key="1">
    <citation type="submission" date="2021-06" db="EMBL/GenBank/DDBJ databases">
        <title>Elioraea tepida, sp. nov., a moderately thermophilic aerobic anoxygenic phototrophic bacterium isolated from an alkaline siliceous hot spring mat community in Yellowstone National Park, WY, USA.</title>
        <authorList>
            <person name="Saini M.K."/>
            <person name="Yoshida S."/>
            <person name="Sebastian A."/>
            <person name="Hirose S."/>
            <person name="Hara E."/>
            <person name="Tamaki H."/>
            <person name="Soulier N.T."/>
            <person name="Albert I."/>
            <person name="Hanada S."/>
            <person name="Bryant D.A."/>
            <person name="Tank M."/>
        </authorList>
    </citation>
    <scope>NUCLEOTIDE SEQUENCE</scope>
    <source>
        <strain evidence="5">MS-P2</strain>
    </source>
</reference>
<evidence type="ECO:0000256" key="2">
    <source>
        <dbReference type="ARBA" id="ARBA00005695"/>
    </source>
</evidence>
<proteinExistence type="inferred from homology"/>
<keyword evidence="3" id="KW-0732">Signal</keyword>
<dbReference type="GO" id="GO:1904680">
    <property type="term" value="F:peptide transmembrane transporter activity"/>
    <property type="evidence" value="ECO:0007669"/>
    <property type="project" value="TreeGrafter"/>
</dbReference>
<dbReference type="GO" id="GO:0015833">
    <property type="term" value="P:peptide transport"/>
    <property type="evidence" value="ECO:0007669"/>
    <property type="project" value="TreeGrafter"/>
</dbReference>
<evidence type="ECO:0000313" key="5">
    <source>
        <dbReference type="EMBL" id="QXM24189.1"/>
    </source>
</evidence>
<accession>A0A975YJ19</accession>
<dbReference type="InterPro" id="IPR006311">
    <property type="entry name" value="TAT_signal"/>
</dbReference>